<feature type="compositionally biased region" description="Polar residues" evidence="1">
    <location>
        <begin position="1"/>
        <end position="10"/>
    </location>
</feature>
<dbReference type="AlphaFoldDB" id="A0A517PIU1"/>
<dbReference type="EMBL" id="CP036266">
    <property type="protein sequence ID" value="QDT19285.1"/>
    <property type="molecule type" value="Genomic_DNA"/>
</dbReference>
<dbReference type="InterPro" id="IPR005572">
    <property type="entry name" value="Anti-sigma_E_RseA_N"/>
</dbReference>
<feature type="compositionally biased region" description="Acidic residues" evidence="1">
    <location>
        <begin position="18"/>
        <end position="29"/>
    </location>
</feature>
<evidence type="ECO:0000313" key="3">
    <source>
        <dbReference type="EMBL" id="QDT19285.1"/>
    </source>
</evidence>
<protein>
    <recommendedName>
        <fullName evidence="2">Anti sigma-E protein RseA N-terminal domain-containing protein</fullName>
    </recommendedName>
</protein>
<evidence type="ECO:0000259" key="2">
    <source>
        <dbReference type="Pfam" id="PF03872"/>
    </source>
</evidence>
<accession>A0A517PIU1</accession>
<evidence type="ECO:0000256" key="1">
    <source>
        <dbReference type="SAM" id="MobiDB-lite"/>
    </source>
</evidence>
<dbReference type="Proteomes" id="UP000320421">
    <property type="component" value="Chromosome"/>
</dbReference>
<evidence type="ECO:0000313" key="4">
    <source>
        <dbReference type="Proteomes" id="UP000320421"/>
    </source>
</evidence>
<feature type="compositionally biased region" description="Polar residues" evidence="1">
    <location>
        <begin position="431"/>
        <end position="448"/>
    </location>
</feature>
<dbReference type="RefSeq" id="WP_145181145.1">
    <property type="nucleotide sequence ID" value="NZ_CP036266.1"/>
</dbReference>
<proteinExistence type="predicted"/>
<name>A0A517PIU1_9PLAN</name>
<gene>
    <name evidence="3" type="ORF">HG66A1_10500</name>
</gene>
<dbReference type="GO" id="GO:0016989">
    <property type="term" value="F:sigma factor antagonist activity"/>
    <property type="evidence" value="ECO:0007669"/>
    <property type="project" value="InterPro"/>
</dbReference>
<keyword evidence="4" id="KW-1185">Reference proteome</keyword>
<feature type="region of interest" description="Disordered" evidence="1">
    <location>
        <begin position="1"/>
        <end position="29"/>
    </location>
</feature>
<dbReference type="OrthoDB" id="240962at2"/>
<feature type="region of interest" description="Disordered" evidence="1">
    <location>
        <begin position="411"/>
        <end position="457"/>
    </location>
</feature>
<sequence>MSSPSSNENLSAYFDRESSDEESRELESLLEDSAAARQELHEFGEISRLIQETATESAPPELAPSIRKRIEQETLLNSTAATPATAPAPSGPSMLRYRIAVAISTCSSLAALVLFILLLNIPEPNAGTNWQMTSSDQQTTLMSQAEPAPESVVALREGEQIDAYHHTLSYQGKPVTDLKMKTAAAPPENAPSVSLRMSAPAAAKSELVKGQPGVGGADLARKETADFAIKNTIAEQKVMQRMAEVQAQNRLTFPTIPPMTGLPSHIPMDAIRIGDVLPYFQDINGKVAVIEVRVVDVKQALGTMELLLSKNNIPVNQKKQSEVERQLNRLNSQNGNGAGEKKTESAQEDELFAVFVEASDTQVASALNDLQKDLNQSQLLGLSLQPAIDESSLTESVKDLPRLLADNTAAEADTPFQAGGNQKQDSKTSDDTSANDGLARSNENTGYQTRYRMQVPAEQLTRRAREYKRATPLPTLSQARSASPEAPLVASKPNQDLLPYAADQKLTTNQRSAGGDKPPVRVLFVFKNSQNQTPVVPPAPPASR</sequence>
<feature type="domain" description="Anti sigma-E protein RseA N-terminal" evidence="2">
    <location>
        <begin position="7"/>
        <end position="90"/>
    </location>
</feature>
<organism evidence="3 4">
    <name type="scientific">Gimesia chilikensis</name>
    <dbReference type="NCBI Taxonomy" id="2605989"/>
    <lineage>
        <taxon>Bacteria</taxon>
        <taxon>Pseudomonadati</taxon>
        <taxon>Planctomycetota</taxon>
        <taxon>Planctomycetia</taxon>
        <taxon>Planctomycetales</taxon>
        <taxon>Planctomycetaceae</taxon>
        <taxon>Gimesia</taxon>
    </lineage>
</organism>
<reference evidence="3 4" key="1">
    <citation type="submission" date="2019-02" db="EMBL/GenBank/DDBJ databases">
        <title>Deep-cultivation of Planctomycetes and their phenomic and genomic characterization uncovers novel biology.</title>
        <authorList>
            <person name="Wiegand S."/>
            <person name="Jogler M."/>
            <person name="Boedeker C."/>
            <person name="Pinto D."/>
            <person name="Vollmers J."/>
            <person name="Rivas-Marin E."/>
            <person name="Kohn T."/>
            <person name="Peeters S.H."/>
            <person name="Heuer A."/>
            <person name="Rast P."/>
            <person name="Oberbeckmann S."/>
            <person name="Bunk B."/>
            <person name="Jeske O."/>
            <person name="Meyerdierks A."/>
            <person name="Storesund J.E."/>
            <person name="Kallscheuer N."/>
            <person name="Luecker S."/>
            <person name="Lage O.M."/>
            <person name="Pohl T."/>
            <person name="Merkel B.J."/>
            <person name="Hornburger P."/>
            <person name="Mueller R.-W."/>
            <person name="Bruemmer F."/>
            <person name="Labrenz M."/>
            <person name="Spormann A.M."/>
            <person name="Op den Camp H."/>
            <person name="Overmann J."/>
            <person name="Amann R."/>
            <person name="Jetten M.S.M."/>
            <person name="Mascher T."/>
            <person name="Medema M.H."/>
            <person name="Devos D.P."/>
            <person name="Kaster A.-K."/>
            <person name="Ovreas L."/>
            <person name="Rohde M."/>
            <person name="Galperin M.Y."/>
            <person name="Jogler C."/>
        </authorList>
    </citation>
    <scope>NUCLEOTIDE SEQUENCE [LARGE SCALE GENOMIC DNA]</scope>
    <source>
        <strain evidence="3 4">HG66A1</strain>
    </source>
</reference>
<feature type="region of interest" description="Disordered" evidence="1">
    <location>
        <begin position="470"/>
        <end position="518"/>
    </location>
</feature>
<dbReference type="Pfam" id="PF03872">
    <property type="entry name" value="RseA_N"/>
    <property type="match status" value="1"/>
</dbReference>